<proteinExistence type="predicted"/>
<dbReference type="HOGENOM" id="CLU_2192779_0_0_7"/>
<keyword evidence="1" id="KW-0812">Transmembrane</keyword>
<feature type="transmembrane region" description="Helical" evidence="1">
    <location>
        <begin position="12"/>
        <end position="32"/>
    </location>
</feature>
<dbReference type="Proteomes" id="UP000009071">
    <property type="component" value="Chromosome"/>
</dbReference>
<dbReference type="EMBL" id="AP010904">
    <property type="protein sequence ID" value="BAH76745.1"/>
    <property type="molecule type" value="Genomic_DNA"/>
</dbReference>
<keyword evidence="1" id="KW-0472">Membrane</keyword>
<keyword evidence="3" id="KW-1185">Reference proteome</keyword>
<reference evidence="2 3" key="1">
    <citation type="journal article" date="2009" name="Genome Res.">
        <title>Whole genome sequence of Desulfovibrio magneticus strain RS-1 revealed common gene clusters in magnetotactic bacteria.</title>
        <authorList>
            <person name="Nakazawa H."/>
            <person name="Arakaki A."/>
            <person name="Narita-Yamada S."/>
            <person name="Yashiro I."/>
            <person name="Jinno K."/>
            <person name="Aoki N."/>
            <person name="Tsuruyama A."/>
            <person name="Okamura Y."/>
            <person name="Tanikawa S."/>
            <person name="Fujita N."/>
            <person name="Takeyama H."/>
            <person name="Matsunaga T."/>
        </authorList>
    </citation>
    <scope>NUCLEOTIDE SEQUENCE [LARGE SCALE GENOMIC DNA]</scope>
    <source>
        <strain evidence="3">ATCC 700980 / DSM 13731 / RS-1</strain>
    </source>
</reference>
<evidence type="ECO:0000313" key="2">
    <source>
        <dbReference type="EMBL" id="BAH76745.1"/>
    </source>
</evidence>
<sequence length="108" mass="11757">MKASTLANAFIGFLNLNAFLFQVAVISIIVLFKTGSFIAAILVFVTMLIVLSFKKFAWIVVGGLSASYCYIGWLFFGFYGLLILGLVGFGLNWSVSQLLQLASGDNDE</sequence>
<dbReference type="AlphaFoldDB" id="C4XJJ8"/>
<dbReference type="STRING" id="573370.DMR_32540"/>
<evidence type="ECO:0000313" key="3">
    <source>
        <dbReference type="Proteomes" id="UP000009071"/>
    </source>
</evidence>
<dbReference type="RefSeq" id="WP_015861897.1">
    <property type="nucleotide sequence ID" value="NC_012796.1"/>
</dbReference>
<keyword evidence="1" id="KW-1133">Transmembrane helix</keyword>
<feature type="transmembrane region" description="Helical" evidence="1">
    <location>
        <begin position="68"/>
        <end position="91"/>
    </location>
</feature>
<evidence type="ECO:0000256" key="1">
    <source>
        <dbReference type="SAM" id="Phobius"/>
    </source>
</evidence>
<protein>
    <submittedName>
        <fullName evidence="2">Hypothetical membrane protein</fullName>
    </submittedName>
</protein>
<gene>
    <name evidence="2" type="ordered locus">DMR_32540</name>
</gene>
<feature type="transmembrane region" description="Helical" evidence="1">
    <location>
        <begin position="38"/>
        <end position="61"/>
    </location>
</feature>
<organism evidence="2 3">
    <name type="scientific">Solidesulfovibrio magneticus (strain ATCC 700980 / DSM 13731 / RS-1)</name>
    <name type="common">Desulfovibrio magneticus</name>
    <dbReference type="NCBI Taxonomy" id="573370"/>
    <lineage>
        <taxon>Bacteria</taxon>
        <taxon>Pseudomonadati</taxon>
        <taxon>Thermodesulfobacteriota</taxon>
        <taxon>Desulfovibrionia</taxon>
        <taxon>Desulfovibrionales</taxon>
        <taxon>Desulfovibrionaceae</taxon>
        <taxon>Solidesulfovibrio</taxon>
    </lineage>
</organism>
<accession>C4XJJ8</accession>
<name>C4XJJ8_SOLM1</name>
<dbReference type="KEGG" id="dma:DMR_32540"/>